<feature type="domain" description="PD-(D/E)XK endonuclease-like" evidence="1">
    <location>
        <begin position="97"/>
        <end position="237"/>
    </location>
</feature>
<dbReference type="SUPFAM" id="SSF52980">
    <property type="entry name" value="Restriction endonuclease-like"/>
    <property type="match status" value="1"/>
</dbReference>
<dbReference type="EMBL" id="MFJN01000049">
    <property type="protein sequence ID" value="OGG20353.1"/>
    <property type="molecule type" value="Genomic_DNA"/>
</dbReference>
<name>A0A1F6A742_9BACT</name>
<organism evidence="2 3">
    <name type="scientific">Candidatus Gottesmanbacteria bacterium RIFCSPHIGHO2_02_FULL_40_13</name>
    <dbReference type="NCBI Taxonomy" id="1798384"/>
    <lineage>
        <taxon>Bacteria</taxon>
        <taxon>Candidatus Gottesmaniibacteriota</taxon>
    </lineage>
</organism>
<dbReference type="InterPro" id="IPR038726">
    <property type="entry name" value="PDDEXK_AddAB-type"/>
</dbReference>
<reference evidence="2 3" key="1">
    <citation type="journal article" date="2016" name="Nat. Commun.">
        <title>Thousands of microbial genomes shed light on interconnected biogeochemical processes in an aquifer system.</title>
        <authorList>
            <person name="Anantharaman K."/>
            <person name="Brown C.T."/>
            <person name="Hug L.A."/>
            <person name="Sharon I."/>
            <person name="Castelle C.J."/>
            <person name="Probst A.J."/>
            <person name="Thomas B.C."/>
            <person name="Singh A."/>
            <person name="Wilkins M.J."/>
            <person name="Karaoz U."/>
            <person name="Brodie E.L."/>
            <person name="Williams K.H."/>
            <person name="Hubbard S.S."/>
            <person name="Banfield J.F."/>
        </authorList>
    </citation>
    <scope>NUCLEOTIDE SEQUENCE [LARGE SCALE GENOMIC DNA]</scope>
</reference>
<evidence type="ECO:0000259" key="1">
    <source>
        <dbReference type="Pfam" id="PF12705"/>
    </source>
</evidence>
<dbReference type="AlphaFoldDB" id="A0A1F6A742"/>
<dbReference type="Gene3D" id="3.90.320.10">
    <property type="match status" value="1"/>
</dbReference>
<dbReference type="Proteomes" id="UP000177092">
    <property type="component" value="Unassembled WGS sequence"/>
</dbReference>
<proteinExistence type="predicted"/>
<evidence type="ECO:0000313" key="3">
    <source>
        <dbReference type="Proteomes" id="UP000177092"/>
    </source>
</evidence>
<dbReference type="STRING" id="1798384.A3D03_06555"/>
<protein>
    <recommendedName>
        <fullName evidence="1">PD-(D/E)XK endonuclease-like domain-containing protein</fullName>
    </recommendedName>
</protein>
<accession>A0A1F6A742</accession>
<dbReference type="Pfam" id="PF12705">
    <property type="entry name" value="PDDEXK_1"/>
    <property type="match status" value="1"/>
</dbReference>
<evidence type="ECO:0000313" key="2">
    <source>
        <dbReference type="EMBL" id="OGG20353.1"/>
    </source>
</evidence>
<dbReference type="InterPro" id="IPR011335">
    <property type="entry name" value="Restrct_endonuc-II-like"/>
</dbReference>
<gene>
    <name evidence="2" type="ORF">A3D03_06555</name>
</gene>
<sequence length="251" mass="29605">MYKSSRYIYNPHSQDPFKLSRSKIDLFMQCQTCFYLDRKYGIGRPSMPGFNLNSAVDFLLKREFDLLRADGKPHELMKKYKIDVLPYKHENLDIWRENFKGASYLFEQANFLVTGAIDDIWQNLQGELMIVDYKSTSTQHEISLDDQYKQGYKKQMEVYQWIFRGMGFKVSRTGYFVYANAGRDRDKFDGKLEFALSIIPYQGDDSWIEPTLLAIKKLLDSEQVPQESGNCEYCAYRQKIEDTGKQHRLFD</sequence>
<dbReference type="InterPro" id="IPR011604">
    <property type="entry name" value="PDDEXK-like_dom_sf"/>
</dbReference>
<comment type="caution">
    <text evidence="2">The sequence shown here is derived from an EMBL/GenBank/DDBJ whole genome shotgun (WGS) entry which is preliminary data.</text>
</comment>